<sequence>MQMPSATIPASSSSLLSFASRERHRFRNKSSLDDYYPPLELPLRWRDPSPEYPPLELPLKWRNPLPDHLIRKQPAAIVHDTPQLGPHSVNHDSSFASTLNQDRNPASLPFATRSHLHITTKPVYETSFPRDSIDSDSLQCDLKVATEAEEAVATAIVENSSPYNREVESQEKSLPGELTSKLIPLQSIKSMDLSNKAFTEDSINTASKAVEKLAAQEYCFKLAMGVDSYSMSHEGLSPVDVAKQDHLVSQHQVQLRSDLPTRHRHPLGSVSTELLGSISTSCVLYKSRLPNLRVHPDVEADGRERREDIGGCHQG</sequence>
<dbReference type="Proteomes" id="UP001552299">
    <property type="component" value="Unassembled WGS sequence"/>
</dbReference>
<accession>A0ABD0VI30</accession>
<evidence type="ECO:0000313" key="1">
    <source>
        <dbReference type="EMBL" id="KAL0922356.1"/>
    </source>
</evidence>
<evidence type="ECO:0000313" key="2">
    <source>
        <dbReference type="Proteomes" id="UP001552299"/>
    </source>
</evidence>
<dbReference type="EMBL" id="JANQDX010000006">
    <property type="protein sequence ID" value="KAL0922356.1"/>
    <property type="molecule type" value="Genomic_DNA"/>
</dbReference>
<organism evidence="1 2">
    <name type="scientific">Dendrobium thyrsiflorum</name>
    <name type="common">Pinecone-like raceme dendrobium</name>
    <name type="synonym">Orchid</name>
    <dbReference type="NCBI Taxonomy" id="117978"/>
    <lineage>
        <taxon>Eukaryota</taxon>
        <taxon>Viridiplantae</taxon>
        <taxon>Streptophyta</taxon>
        <taxon>Embryophyta</taxon>
        <taxon>Tracheophyta</taxon>
        <taxon>Spermatophyta</taxon>
        <taxon>Magnoliopsida</taxon>
        <taxon>Liliopsida</taxon>
        <taxon>Asparagales</taxon>
        <taxon>Orchidaceae</taxon>
        <taxon>Epidendroideae</taxon>
        <taxon>Malaxideae</taxon>
        <taxon>Dendrobiinae</taxon>
        <taxon>Dendrobium</taxon>
    </lineage>
</organism>
<comment type="caution">
    <text evidence="1">The sequence shown here is derived from an EMBL/GenBank/DDBJ whole genome shotgun (WGS) entry which is preliminary data.</text>
</comment>
<dbReference type="AlphaFoldDB" id="A0ABD0VI30"/>
<name>A0ABD0VI30_DENTH</name>
<gene>
    <name evidence="1" type="ORF">M5K25_006334</name>
</gene>
<reference evidence="1 2" key="1">
    <citation type="journal article" date="2024" name="Plant Biotechnol. J.">
        <title>Dendrobium thyrsiflorum genome and its molecular insights into genes involved in important horticultural traits.</title>
        <authorList>
            <person name="Chen B."/>
            <person name="Wang J.Y."/>
            <person name="Zheng P.J."/>
            <person name="Li K.L."/>
            <person name="Liang Y.M."/>
            <person name="Chen X.F."/>
            <person name="Zhang C."/>
            <person name="Zhao X."/>
            <person name="He X."/>
            <person name="Zhang G.Q."/>
            <person name="Liu Z.J."/>
            <person name="Xu Q."/>
        </authorList>
    </citation>
    <scope>NUCLEOTIDE SEQUENCE [LARGE SCALE GENOMIC DNA]</scope>
    <source>
        <strain evidence="1">GZMU011</strain>
    </source>
</reference>
<keyword evidence="2" id="KW-1185">Reference proteome</keyword>
<proteinExistence type="predicted"/>
<protein>
    <submittedName>
        <fullName evidence="1">Uncharacterized protein</fullName>
    </submittedName>
</protein>